<organism evidence="1 2">
    <name type="scientific">Methylobacterium crusticola</name>
    <dbReference type="NCBI Taxonomy" id="1697972"/>
    <lineage>
        <taxon>Bacteria</taxon>
        <taxon>Pseudomonadati</taxon>
        <taxon>Pseudomonadota</taxon>
        <taxon>Alphaproteobacteria</taxon>
        <taxon>Hyphomicrobiales</taxon>
        <taxon>Methylobacteriaceae</taxon>
        <taxon>Methylobacterium</taxon>
    </lineage>
</organism>
<comment type="caution">
    <text evidence="1">The sequence shown here is derived from an EMBL/GenBank/DDBJ whole genome shotgun (WGS) entry which is preliminary data.</text>
</comment>
<dbReference type="Proteomes" id="UP001055167">
    <property type="component" value="Unassembled WGS sequence"/>
</dbReference>
<accession>A0ABQ4QY20</accession>
<proteinExistence type="predicted"/>
<protein>
    <submittedName>
        <fullName evidence="1">Uncharacterized protein</fullName>
    </submittedName>
</protein>
<name>A0ABQ4QY20_9HYPH</name>
<reference evidence="1" key="1">
    <citation type="journal article" date="2021" name="Front. Microbiol.">
        <title>Comprehensive Comparative Genomics and Phenotyping of Methylobacterium Species.</title>
        <authorList>
            <person name="Alessa O."/>
            <person name="Ogura Y."/>
            <person name="Fujitani Y."/>
            <person name="Takami H."/>
            <person name="Hayashi T."/>
            <person name="Sahin N."/>
            <person name="Tani A."/>
        </authorList>
    </citation>
    <scope>NUCLEOTIDE SEQUENCE</scope>
    <source>
        <strain evidence="1">KCTC 52305</strain>
    </source>
</reference>
<dbReference type="RefSeq" id="WP_128563049.1">
    <property type="nucleotide sequence ID" value="NZ_BPQH01000007.1"/>
</dbReference>
<evidence type="ECO:0000313" key="2">
    <source>
        <dbReference type="Proteomes" id="UP001055167"/>
    </source>
</evidence>
<dbReference type="EMBL" id="BPQH01000007">
    <property type="protein sequence ID" value="GJD49946.1"/>
    <property type="molecule type" value="Genomic_DNA"/>
</dbReference>
<gene>
    <name evidence="1" type="ORF">OPKNFCMD_2682</name>
</gene>
<reference evidence="1" key="2">
    <citation type="submission" date="2021-08" db="EMBL/GenBank/DDBJ databases">
        <authorList>
            <person name="Tani A."/>
            <person name="Ola A."/>
            <person name="Ogura Y."/>
            <person name="Katsura K."/>
            <person name="Hayashi T."/>
        </authorList>
    </citation>
    <scope>NUCLEOTIDE SEQUENCE</scope>
    <source>
        <strain evidence="1">KCTC 52305</strain>
    </source>
</reference>
<evidence type="ECO:0000313" key="1">
    <source>
        <dbReference type="EMBL" id="GJD49946.1"/>
    </source>
</evidence>
<sequence length="86" mass="9382">MATFHEVDAVKEQAWQAVQSQLRMRPSVIGVTRCGAGFGLKVVLPRPPDAIPPASLLGVPVVYDIEERRPVLLGAAPAWLKKLDRP</sequence>
<keyword evidence="2" id="KW-1185">Reference proteome</keyword>